<dbReference type="Gene3D" id="2.130.10.130">
    <property type="entry name" value="Integrin alpha, N-terminal"/>
    <property type="match status" value="4"/>
</dbReference>
<accession>A0ABU3TU02</accession>
<sequence length="1161" mass="128334">MYTRILAAFIILFVIASCKNKTTFEQLSGDDTGIHFSNSIAENDTLNILKYEYLYNGSGVGMGDFNQDGLLDVFFSGSQANGALYLNKGEMKFEDISKSAGIDTKNRWCSGVSIVDINGDGLLDIYVSATMKTAIQDRENMLFVNQGVKNGVPSFKEMGAAYGVNDAGHSEHTTFFDYDRDGDLDMYVLTDVIDQFPSLYRPKVTDGSYPNTDRLYRCDFSKEKGHPVYTNVSKEAGITIEGYGLGINICDINQDNWPDIYVTNDYVSDDILYINNHDGTFTDQAKTYFKHTSLSAMGNDVADINNDGLQDIVALDMLPKDNERKKQLAPPNSYQAYQNSDLYGYTYQYMRNTLQINPGKNAAGNPMPFQEVSLLAGVSETEWSWCPSLADFDNDGYRDLLITNGFPRDVTDRDFMSYRADAQQLASDAILLEQMPVIKVKNYAFKNKGGLKFEDVSAAWGINVPSFSNGAAYGDLDNDGDLDYVVNNINDEAFVYKNNTMEEAPEKGRFLRVSFEGKGLNKAGLGTRIEGVFVDGTRFYYENNPYRGYLSSVEPVAHIGLGAKQKIKELHVIWPNDSMQVIKNPGSNQVIKATISQAKQAYQPLFMQEKTMFADISEAVQLTDVHKEMDFIDFNFQSTTPHKMSQLGPGASVGDVNGDGREDLFIGGSKFYSGTFYLQQANGKFTKKYLEGAYDAPKKLGEDLGSLLIDMDRDGDLDLYVARGGTEEKLGSNSSQDVIYVNDGKGNFTLQMSALPNFTESNAAVRAADVDHDGDLDLFVSGRNVPFQYPKGTVSRLLRNDSKPGNVRFVDATAQLAPEFLQEAMLCDAVWTDYNQDGWQDLVVAGEFMPIQVFQNNKGHLKKLTDTGLEQAAGLWGSIIAADFDQDGDMDFVAGNMGKNTLLRANTKQPVEVLHGDLDGNGVYDVFPFVYFQNAEGTPISAPLFGKDDTHKQMNSTRARFVYYKDFGKVTQEGFLNEAEKKKANKLTLTENASMYIENKGQGKFDLHELPVMAQVSALNGMQVMDVNQDGYLDIVYVGNNYGNEVAMGRYDASNGGVLIGGPKGFQAVVNSGVLVPGDAKSLVGIQIGNDLAYVALQNRGSMKVFKPLTPMQKANVPVGKDFTYVYKGRKQRIAWTYGASYLSQSNQSQAFIPAGAKLVQ</sequence>
<reference evidence="3 4" key="1">
    <citation type="submission" date="2023-09" db="EMBL/GenBank/DDBJ databases">
        <title>Aquirufa genomes.</title>
        <authorList>
            <person name="Pitt A."/>
        </authorList>
    </citation>
    <scope>NUCLEOTIDE SEQUENCE [LARGE SCALE GENOMIC DNA]</scope>
    <source>
        <strain evidence="3 4">LEOWEIH-7C</strain>
    </source>
</reference>
<dbReference type="InterPro" id="IPR011519">
    <property type="entry name" value="UnbV_ASPIC"/>
</dbReference>
<comment type="caution">
    <text evidence="3">The sequence shown here is derived from an EMBL/GenBank/DDBJ whole genome shotgun (WGS) entry which is preliminary data.</text>
</comment>
<dbReference type="RefSeq" id="WP_316070800.1">
    <property type="nucleotide sequence ID" value="NZ_JAVNWW010000005.1"/>
</dbReference>
<feature type="domain" description="ASPIC/UnbV" evidence="2">
    <location>
        <begin position="524"/>
        <end position="591"/>
    </location>
</feature>
<dbReference type="PANTHER" id="PTHR16026">
    <property type="entry name" value="CARTILAGE ACIDIC PROTEIN 1"/>
    <property type="match status" value="1"/>
</dbReference>
<dbReference type="Pfam" id="PF13517">
    <property type="entry name" value="FG-GAP_3"/>
    <property type="match status" value="4"/>
</dbReference>
<name>A0ABU3TU02_9BACT</name>
<keyword evidence="1" id="KW-0732">Signal</keyword>
<protein>
    <submittedName>
        <fullName evidence="3">VCBS repeat-containing protein</fullName>
    </submittedName>
</protein>
<evidence type="ECO:0000313" key="3">
    <source>
        <dbReference type="EMBL" id="MDU0809346.1"/>
    </source>
</evidence>
<evidence type="ECO:0000256" key="1">
    <source>
        <dbReference type="ARBA" id="ARBA00022729"/>
    </source>
</evidence>
<dbReference type="Pfam" id="PF07593">
    <property type="entry name" value="UnbV_ASPIC"/>
    <property type="match status" value="1"/>
</dbReference>
<dbReference type="SUPFAM" id="SSF69318">
    <property type="entry name" value="Integrin alpha N-terminal domain"/>
    <property type="match status" value="3"/>
</dbReference>
<dbReference type="PROSITE" id="PS51257">
    <property type="entry name" value="PROKAR_LIPOPROTEIN"/>
    <property type="match status" value="1"/>
</dbReference>
<dbReference type="InterPro" id="IPR027039">
    <property type="entry name" value="Crtac1"/>
</dbReference>
<dbReference type="Proteomes" id="UP001249959">
    <property type="component" value="Unassembled WGS sequence"/>
</dbReference>
<dbReference type="InterPro" id="IPR028994">
    <property type="entry name" value="Integrin_alpha_N"/>
</dbReference>
<dbReference type="EMBL" id="JAVNWW010000005">
    <property type="protein sequence ID" value="MDU0809346.1"/>
    <property type="molecule type" value="Genomic_DNA"/>
</dbReference>
<evidence type="ECO:0000313" key="4">
    <source>
        <dbReference type="Proteomes" id="UP001249959"/>
    </source>
</evidence>
<dbReference type="PANTHER" id="PTHR16026:SF0">
    <property type="entry name" value="CARTILAGE ACIDIC PROTEIN 1"/>
    <property type="match status" value="1"/>
</dbReference>
<keyword evidence="4" id="KW-1185">Reference proteome</keyword>
<proteinExistence type="predicted"/>
<evidence type="ECO:0000259" key="2">
    <source>
        <dbReference type="Pfam" id="PF07593"/>
    </source>
</evidence>
<gene>
    <name evidence="3" type="ORF">PQG45_09890</name>
</gene>
<organism evidence="3 4">
    <name type="scientific">Aquirufa regiilacus</name>
    <dbReference type="NCBI Taxonomy" id="3024868"/>
    <lineage>
        <taxon>Bacteria</taxon>
        <taxon>Pseudomonadati</taxon>
        <taxon>Bacteroidota</taxon>
        <taxon>Cytophagia</taxon>
        <taxon>Cytophagales</taxon>
        <taxon>Flectobacillaceae</taxon>
        <taxon>Aquirufa</taxon>
    </lineage>
</organism>
<dbReference type="InterPro" id="IPR013517">
    <property type="entry name" value="FG-GAP"/>
</dbReference>